<gene>
    <name evidence="3" type="ORF">GH984_03185</name>
</gene>
<reference evidence="3 4" key="1">
    <citation type="submission" date="2019-11" db="EMBL/GenBank/DDBJ databases">
        <authorList>
            <person name="Zhang X.Y."/>
        </authorList>
    </citation>
    <scope>NUCLEOTIDE SEQUENCE [LARGE SCALE GENOMIC DNA]</scope>
    <source>
        <strain evidence="3 4">C176</strain>
    </source>
</reference>
<feature type="domain" description="AAA" evidence="1">
    <location>
        <begin position="21"/>
        <end position="142"/>
    </location>
</feature>
<feature type="domain" description="DUF4143" evidence="2">
    <location>
        <begin position="183"/>
        <end position="339"/>
    </location>
</feature>
<name>A0A6N7QPT2_9GAMM</name>
<evidence type="ECO:0000259" key="2">
    <source>
        <dbReference type="Pfam" id="PF13635"/>
    </source>
</evidence>
<accession>A0A6N7QPT2</accession>
<dbReference type="Pfam" id="PF13173">
    <property type="entry name" value="AAA_14"/>
    <property type="match status" value="1"/>
</dbReference>
<dbReference type="AlphaFoldDB" id="A0A6N7QPT2"/>
<evidence type="ECO:0000259" key="1">
    <source>
        <dbReference type="Pfam" id="PF13173"/>
    </source>
</evidence>
<dbReference type="InterPro" id="IPR041682">
    <property type="entry name" value="AAA_14"/>
</dbReference>
<dbReference type="RefSeq" id="WP_153718776.1">
    <property type="nucleotide sequence ID" value="NZ_WJPP01000002.1"/>
</dbReference>
<dbReference type="Proteomes" id="UP000433788">
    <property type="component" value="Unassembled WGS sequence"/>
</dbReference>
<evidence type="ECO:0000313" key="3">
    <source>
        <dbReference type="EMBL" id="MRH77700.1"/>
    </source>
</evidence>
<dbReference type="EMBL" id="WJPP01000002">
    <property type="protein sequence ID" value="MRH77700.1"/>
    <property type="molecule type" value="Genomic_DNA"/>
</dbReference>
<dbReference type="Pfam" id="PF13635">
    <property type="entry name" value="DUF4143"/>
    <property type="match status" value="1"/>
</dbReference>
<dbReference type="PANTHER" id="PTHR43566">
    <property type="entry name" value="CONSERVED PROTEIN"/>
    <property type="match status" value="1"/>
</dbReference>
<dbReference type="PANTHER" id="PTHR43566:SF2">
    <property type="entry name" value="DUF4143 DOMAIN-CONTAINING PROTEIN"/>
    <property type="match status" value="1"/>
</dbReference>
<proteinExistence type="predicted"/>
<comment type="caution">
    <text evidence="3">The sequence shown here is derived from an EMBL/GenBank/DDBJ whole genome shotgun (WGS) entry which is preliminary data.</text>
</comment>
<organism evidence="3 4">
    <name type="scientific">Spiribacter salilacus</name>
    <dbReference type="NCBI Taxonomy" id="2664894"/>
    <lineage>
        <taxon>Bacteria</taxon>
        <taxon>Pseudomonadati</taxon>
        <taxon>Pseudomonadota</taxon>
        <taxon>Gammaproteobacteria</taxon>
        <taxon>Chromatiales</taxon>
        <taxon>Ectothiorhodospiraceae</taxon>
        <taxon>Spiribacter</taxon>
    </lineage>
</organism>
<sequence length="394" mass="44172">MQGMLRRLITEKLQKTIAQVPAVALLGARQVGKTTLAKAIAKDINSIYLDLEAPEDLLKLSDPSSFLSAHADKLVILDEIQRSPELFPVLRGLIDKNREQGRKAGQFLLLGSASMDLMRQSSESLAGRISYLEMGGLNVAEINGKQADRQTLWLRGGFPDSYLATADDVAMDWLENLIRTYLERDVPQMGFRVPAARLRRLWTMMAHLQGETINYSKLASNLEVDAKAVSHYIDILADLLLVRRLDPWHANVKKRLVKSPRYYVRDSGILHRLLGINSYDALLSNPVLGKSWEGFVVENILSIVPNRTEIYFYRTAAGAEVDLVLKMPSSEIWAIEIKHGFAPKIGKHYNQTCDDVGATHKFILYGGEDEFPVGNDVKMISLPRLMERIESGKG</sequence>
<dbReference type="InterPro" id="IPR027417">
    <property type="entry name" value="P-loop_NTPase"/>
</dbReference>
<dbReference type="SUPFAM" id="SSF52540">
    <property type="entry name" value="P-loop containing nucleoside triphosphate hydrolases"/>
    <property type="match status" value="1"/>
</dbReference>
<protein>
    <submittedName>
        <fullName evidence="3">DUF4143 domain-containing protein</fullName>
    </submittedName>
</protein>
<keyword evidence="4" id="KW-1185">Reference proteome</keyword>
<dbReference type="InterPro" id="IPR025420">
    <property type="entry name" value="DUF4143"/>
</dbReference>
<evidence type="ECO:0000313" key="4">
    <source>
        <dbReference type="Proteomes" id="UP000433788"/>
    </source>
</evidence>
<dbReference type="Gene3D" id="3.40.50.300">
    <property type="entry name" value="P-loop containing nucleotide triphosphate hydrolases"/>
    <property type="match status" value="1"/>
</dbReference>